<dbReference type="AlphaFoldDB" id="A0A8J6XMZ7"/>
<feature type="transmembrane region" description="Helical" evidence="1">
    <location>
        <begin position="342"/>
        <end position="363"/>
    </location>
</feature>
<proteinExistence type="predicted"/>
<evidence type="ECO:0000313" key="2">
    <source>
        <dbReference type="EMBL" id="MBD2774910.1"/>
    </source>
</evidence>
<keyword evidence="2" id="KW-0328">Glycosyltransferase</keyword>
<dbReference type="Proteomes" id="UP000629098">
    <property type="component" value="Unassembled WGS sequence"/>
</dbReference>
<keyword evidence="1" id="KW-0812">Transmembrane</keyword>
<accession>A0A8J6XMZ7</accession>
<reference evidence="2" key="1">
    <citation type="submission" date="2020-09" db="EMBL/GenBank/DDBJ databases">
        <title>Iningainema tapete sp. nov. (Scytonemataceae, Cyanobacteria) from greenhouses in central Florida (USA) produces two types of nodularin with biosynthetic potential for microcystin-LR and anabaenopeptins.</title>
        <authorList>
            <person name="Berthold D.E."/>
            <person name="Lefler F.W."/>
            <person name="Huang I.-S."/>
            <person name="Abdulla H."/>
            <person name="Zimba P.V."/>
            <person name="Laughinghouse H.D. IV."/>
        </authorList>
    </citation>
    <scope>NUCLEOTIDE SEQUENCE</scope>
    <source>
        <strain evidence="2">BLCCT55</strain>
    </source>
</reference>
<gene>
    <name evidence="2" type="ORF">ICL16_23300</name>
</gene>
<feature type="transmembrane region" description="Helical" evidence="1">
    <location>
        <begin position="7"/>
        <end position="29"/>
    </location>
</feature>
<feature type="transmembrane region" description="Helical" evidence="1">
    <location>
        <begin position="253"/>
        <end position="271"/>
    </location>
</feature>
<evidence type="ECO:0000313" key="3">
    <source>
        <dbReference type="Proteomes" id="UP000629098"/>
    </source>
</evidence>
<protein>
    <submittedName>
        <fullName evidence="2">Mannosyltransferase</fullName>
    </submittedName>
</protein>
<organism evidence="2 3">
    <name type="scientific">Iningainema tapete BLCC-T55</name>
    <dbReference type="NCBI Taxonomy" id="2748662"/>
    <lineage>
        <taxon>Bacteria</taxon>
        <taxon>Bacillati</taxon>
        <taxon>Cyanobacteriota</taxon>
        <taxon>Cyanophyceae</taxon>
        <taxon>Nostocales</taxon>
        <taxon>Scytonemataceae</taxon>
        <taxon>Iningainema tapete</taxon>
    </lineage>
</organism>
<feature type="transmembrane region" description="Helical" evidence="1">
    <location>
        <begin position="147"/>
        <end position="164"/>
    </location>
</feature>
<sequence length="467" mass="53885">MTKKRIIITAIPLIICGAFILCAAVGMLISPEAFHKFFSPIRLSTEIPAVLSQSYYWDVELYAYKAINPICDAFYPLWPLIIRTLFHPQTIEQAAHYFVIVATILFFISTFLLFWVFKKGLERINLAFLLVLAYTVNPMAIFRVIGYTESLFATLSTLLIWICLPQSKLNQNLKLLLIFPITFLMALTRPVLIQILFSSTAALATIFIFEILQSKTFANTPPPPPLPTQSLLPTPPRGGLGVGGFNSDLKTTLTIWISSILGYSLYGSFCLKTRGNFFAPFLDQKSWSKKFGLHVELLFYPKSLFFDLLGLYLPLIILCLSLTFIYFKIIQREPYIYKPKSIFWSILFLYPPLLIILYAFQFIKRQKLKLDKLITSDYTYSLSKNYIFWFCVYFAAIHSIIVIFTQDRLYSLARFIFALPYFFLAVGYIYRCILDATKYKTLLLFIVISAITLVKQWINYGQDKWLG</sequence>
<keyword evidence="3" id="KW-1185">Reference proteome</keyword>
<name>A0A8J6XMZ7_9CYAN</name>
<feature type="transmembrane region" description="Helical" evidence="1">
    <location>
        <begin position="94"/>
        <end position="117"/>
    </location>
</feature>
<keyword evidence="1" id="KW-0472">Membrane</keyword>
<dbReference type="GO" id="GO:0016757">
    <property type="term" value="F:glycosyltransferase activity"/>
    <property type="evidence" value="ECO:0007669"/>
    <property type="project" value="UniProtKB-KW"/>
</dbReference>
<feature type="transmembrane region" description="Helical" evidence="1">
    <location>
        <begin position="386"/>
        <end position="405"/>
    </location>
</feature>
<dbReference type="EMBL" id="JACXAE010000072">
    <property type="protein sequence ID" value="MBD2774910.1"/>
    <property type="molecule type" value="Genomic_DNA"/>
</dbReference>
<comment type="caution">
    <text evidence="2">The sequence shown here is derived from an EMBL/GenBank/DDBJ whole genome shotgun (WGS) entry which is preliminary data.</text>
</comment>
<feature type="transmembrane region" description="Helical" evidence="1">
    <location>
        <begin position="176"/>
        <end position="209"/>
    </location>
</feature>
<dbReference type="RefSeq" id="WP_190832496.1">
    <property type="nucleotide sequence ID" value="NZ_CAWPPI010000072.1"/>
</dbReference>
<evidence type="ECO:0000256" key="1">
    <source>
        <dbReference type="SAM" id="Phobius"/>
    </source>
</evidence>
<feature type="transmembrane region" description="Helical" evidence="1">
    <location>
        <begin position="411"/>
        <end position="430"/>
    </location>
</feature>
<feature type="transmembrane region" description="Helical" evidence="1">
    <location>
        <begin position="442"/>
        <end position="458"/>
    </location>
</feature>
<keyword evidence="2" id="KW-0808">Transferase</keyword>
<feature type="transmembrane region" description="Helical" evidence="1">
    <location>
        <begin position="124"/>
        <end position="141"/>
    </location>
</feature>
<feature type="transmembrane region" description="Helical" evidence="1">
    <location>
        <begin position="309"/>
        <end position="330"/>
    </location>
</feature>
<keyword evidence="1" id="KW-1133">Transmembrane helix</keyword>